<organism evidence="1 2">
    <name type="scientific">Mesorhizobium wenxiniae</name>
    <dbReference type="NCBI Taxonomy" id="2014805"/>
    <lineage>
        <taxon>Bacteria</taxon>
        <taxon>Pseudomonadati</taxon>
        <taxon>Pseudomonadota</taxon>
        <taxon>Alphaproteobacteria</taxon>
        <taxon>Hyphomicrobiales</taxon>
        <taxon>Phyllobacteriaceae</taxon>
        <taxon>Mesorhizobium</taxon>
    </lineage>
</organism>
<evidence type="ECO:0000313" key="2">
    <source>
        <dbReference type="Proteomes" id="UP000215931"/>
    </source>
</evidence>
<dbReference type="EMBL" id="NPKH01000039">
    <property type="protein sequence ID" value="PAP91571.1"/>
    <property type="molecule type" value="Genomic_DNA"/>
</dbReference>
<proteinExistence type="predicted"/>
<sequence>MAHTDTRADRSASKRHLFGSCRKSVAMMIAAFWGWRRTVAEGRALADLTPDQLNDIGHPEAHRTVLNIKAGLIANLMSMR</sequence>
<evidence type="ECO:0000313" key="1">
    <source>
        <dbReference type="EMBL" id="PAP91571.1"/>
    </source>
</evidence>
<comment type="caution">
    <text evidence="1">The sequence shown here is derived from an EMBL/GenBank/DDBJ whole genome shotgun (WGS) entry which is preliminary data.</text>
</comment>
<dbReference type="AlphaFoldDB" id="A0A271K743"/>
<keyword evidence="2" id="KW-1185">Reference proteome</keyword>
<protein>
    <recommendedName>
        <fullName evidence="3">DUF1127 domain-containing protein</fullName>
    </recommendedName>
</protein>
<dbReference type="Proteomes" id="UP000215931">
    <property type="component" value="Unassembled WGS sequence"/>
</dbReference>
<accession>A0A271K743</accession>
<gene>
    <name evidence="1" type="ORF">CIT31_30400</name>
</gene>
<reference evidence="1 2" key="1">
    <citation type="submission" date="2017-08" db="EMBL/GenBank/DDBJ databases">
        <title>Mesorhizobium wenxinae sp. nov., a novel rhizobial species isolated from root nodules of chickpea (Cicer arietinum L.).</title>
        <authorList>
            <person name="Zhang J."/>
        </authorList>
    </citation>
    <scope>NUCLEOTIDE SEQUENCE [LARGE SCALE GENOMIC DNA]</scope>
    <source>
        <strain evidence="2">WYCCWR 10019</strain>
    </source>
</reference>
<name>A0A271K743_9HYPH</name>
<dbReference type="OrthoDB" id="8098811at2"/>
<evidence type="ECO:0008006" key="3">
    <source>
        <dbReference type="Google" id="ProtNLM"/>
    </source>
</evidence>